<sequence length="56" mass="5943">MGISAACAVAAISVSKPLTIIRFRITRPRQSPNCITHSIGERSAVVCKGENICDVT</sequence>
<organism evidence="1">
    <name type="scientific">Pseudomonas marincola</name>
    <dbReference type="NCBI Taxonomy" id="437900"/>
    <lineage>
        <taxon>Bacteria</taxon>
        <taxon>Pseudomonadati</taxon>
        <taxon>Pseudomonadota</taxon>
        <taxon>Gammaproteobacteria</taxon>
        <taxon>Pseudomonadales</taxon>
        <taxon>Pseudomonadaceae</taxon>
        <taxon>Pseudomonas</taxon>
    </lineage>
</organism>
<protein>
    <submittedName>
        <fullName evidence="1">Uncharacterized protein</fullName>
    </submittedName>
</protein>
<name>A0A653E3E6_9PSED</name>
<evidence type="ECO:0000313" key="1">
    <source>
        <dbReference type="EMBL" id="VEV97247.1"/>
    </source>
</evidence>
<dbReference type="AlphaFoldDB" id="A0A653E3E6"/>
<reference evidence="1" key="1">
    <citation type="submission" date="2019-02" db="EMBL/GenBank/DDBJ databases">
        <authorList>
            <consortium name="Genoscope - CEA"/>
            <person name="William W."/>
        </authorList>
    </citation>
    <scope>NUCLEOTIDE SEQUENCE [LARGE SCALE GENOMIC DNA]</scope>
    <source>
        <strain evidence="1">YSy11</strain>
    </source>
</reference>
<accession>A0A653E3E6</accession>
<dbReference type="EMBL" id="LR215729">
    <property type="protein sequence ID" value="VEV97247.1"/>
    <property type="molecule type" value="Genomic_DNA"/>
</dbReference>
<proteinExistence type="predicted"/>
<gene>
    <name evidence="1" type="ORF">PMYSY11_2201</name>
</gene>